<keyword evidence="4" id="KW-0472">Membrane</keyword>
<dbReference type="SMART" id="SM00382">
    <property type="entry name" value="AAA"/>
    <property type="match status" value="3"/>
</dbReference>
<dbReference type="InterPro" id="IPR027417">
    <property type="entry name" value="P-loop_NTPase"/>
</dbReference>
<dbReference type="PROSITE" id="PS50901">
    <property type="entry name" value="FTSK"/>
    <property type="match status" value="1"/>
</dbReference>
<feature type="transmembrane region" description="Helical" evidence="4">
    <location>
        <begin position="45"/>
        <end position="62"/>
    </location>
</feature>
<evidence type="ECO:0000256" key="3">
    <source>
        <dbReference type="PROSITE-ProRule" id="PRU00289"/>
    </source>
</evidence>
<evidence type="ECO:0000313" key="7">
    <source>
        <dbReference type="Proteomes" id="UP000000492"/>
    </source>
</evidence>
<dbReference type="InterPro" id="IPR002543">
    <property type="entry name" value="FtsK_dom"/>
</dbReference>
<feature type="transmembrane region" description="Helical" evidence="4">
    <location>
        <begin position="16"/>
        <end position="38"/>
    </location>
</feature>
<dbReference type="HOGENOM" id="CLU_003134_1_0_11"/>
<evidence type="ECO:0000313" key="6">
    <source>
        <dbReference type="EMBL" id="AEI10191.1"/>
    </source>
</evidence>
<protein>
    <submittedName>
        <fullName evidence="6">DNA segregation ATPase</fullName>
    </submittedName>
</protein>
<dbReference type="Proteomes" id="UP000000492">
    <property type="component" value="Chromosome"/>
</dbReference>
<dbReference type="EMBL" id="CP002857">
    <property type="protein sequence ID" value="AEI10191.1"/>
    <property type="molecule type" value="Genomic_DNA"/>
</dbReference>
<reference evidence="6 7" key="1">
    <citation type="journal article" date="2012" name="BMC Genomics">
        <title>Complete genome sequence, lifestyle, and multi-drug resistance of the human pathogen Corynebacterium resistens DSM 45100 isolated from blood samples of a leukemia patient.</title>
        <authorList>
            <person name="Schroder J."/>
            <person name="Maus I."/>
            <person name="Meyer K."/>
            <person name="Wordemann S."/>
            <person name="Blom J."/>
            <person name="Jaenicke S."/>
            <person name="Schneider J."/>
            <person name="Trost E."/>
            <person name="Tauch A."/>
        </authorList>
    </citation>
    <scope>NUCLEOTIDE SEQUENCE [LARGE SCALE GENOMIC DNA]</scope>
    <source>
        <strain evidence="7">DSM 45100 / JCM 12819 / CCUG 50093 / GTC 2026 / SICGH 158</strain>
    </source>
</reference>
<dbReference type="eggNOG" id="COG1674">
    <property type="taxonomic scope" value="Bacteria"/>
</dbReference>
<dbReference type="KEGG" id="crd:CRES_1838"/>
<dbReference type="PANTHER" id="PTHR22683:SF1">
    <property type="entry name" value="TYPE VII SECRETION SYSTEM PROTEIN ESSC"/>
    <property type="match status" value="1"/>
</dbReference>
<dbReference type="AlphaFoldDB" id="F8E1X8"/>
<evidence type="ECO:0000256" key="4">
    <source>
        <dbReference type="SAM" id="Phobius"/>
    </source>
</evidence>
<sequence>MQTQSPPTLPKDKQPFIRFLMPAVMLIAVVGMVAAMVMSGAGRSPMTFIFPLMLLGSMAMMIQPGQNVDEIRRSFHRHIDALSDTVRRKRHEQLRAMEATHPHPAALWTLLAHDEVPQAPVGVVRLGVAVQAPEDPLDIPVTAPPEDLEPVSAMSLRDLAIRSATIEAPVAVDLSSFQCVVLVGDGAPGLARAMQAQLAMQDPAQVGITGPFDEWLPHDGPKRTHFVTGEHPVTTGAVVVEPTSEWVSVAKTQGLLLKVDPDLVMHAWTVDGWAPFGVADTLSEVELARVCRARATVKGNTSLLELPGGDLRAPIGFSSSPVYLDIKEAALGGIGPHGLCIGATGSGKSELLKSVVVSFAHQHTAEELNFILVDFKGGASFLGLERLPHTSAVITNLADEAGLVDRMQDSLLGEMHRRQERLRRANMTTAAEFNRAFPGKMPALFIVVDEFSELLHARPEFAEVFAAIGRLGRSLRMHLLLASQRLEEGRLRGLESHLSYRIALRTFSAVESRSLIGSTAAYELPSQPGAAILAAQDQVRFQSAYVSGPELPRDQRLVRRLGTTVEAETTTLQLVVDRLAGPNHNPVWLPPLPEQLNAPEVMEAVEPLVARIGLEDLPFEGQQLAYHVDLSRKHWAVVGQPRTGKTNAVRTIILGAIWSTPGLAVYVFDPGGGLQHLARLPQVAAVVGVDGLPRLFDEMEQTTGPRLLVIDGIDLVGEEEHRLIQLATTGLERGLHVVVTSLRWNLRPSLRDVLTGQLELRMTPLDAEFRDAQKSLPDIPGRGVGHRGKHVHIALTTGQDVEHIRKLTAERGEEDLNMRVLPTNLSHSDLGDRLAFAQGGPRLDPVRWDHRQFPHLVVVGQAGSGTTTALRTIIQCLRAENIEILVTDTRRGLLGTPEYSVPEHFRSRLAEWVEILRARIPSGDISPAQLRDRSWWDGPELFVVVDDADSDPGLDALLELLPFAADIGLHLVQGRRSGQFQRASFEPVMQTIRDQTAWVVLSAPRDDGPIAGVRTMKRPPGRAMFVHSETWEIHIAHQDILEAAS</sequence>
<dbReference type="InterPro" id="IPR050206">
    <property type="entry name" value="FtsK/SpoIIIE/SftA"/>
</dbReference>
<dbReference type="OrthoDB" id="9807790at2"/>
<evidence type="ECO:0000259" key="5">
    <source>
        <dbReference type="PROSITE" id="PS50901"/>
    </source>
</evidence>
<keyword evidence="4" id="KW-1133">Transmembrane helix</keyword>
<feature type="binding site" evidence="3">
    <location>
        <begin position="342"/>
        <end position="349"/>
    </location>
    <ligand>
        <name>ATP</name>
        <dbReference type="ChEBI" id="CHEBI:30616"/>
    </ligand>
</feature>
<keyword evidence="4" id="KW-0812">Transmembrane</keyword>
<dbReference type="Pfam" id="PF01580">
    <property type="entry name" value="FtsK_SpoIIIE"/>
    <property type="match status" value="2"/>
</dbReference>
<proteinExistence type="predicted"/>
<evidence type="ECO:0000256" key="2">
    <source>
        <dbReference type="ARBA" id="ARBA00022840"/>
    </source>
</evidence>
<keyword evidence="1 3" id="KW-0547">Nucleotide-binding</keyword>
<dbReference type="Gene3D" id="3.40.50.300">
    <property type="entry name" value="P-loop containing nucleotide triphosphate hydrolases"/>
    <property type="match status" value="3"/>
</dbReference>
<organism evidence="6 7">
    <name type="scientific">Corynebacterium resistens (strain DSM 45100 / JCM 12819 / GTC 2026 / SICGH 158)</name>
    <dbReference type="NCBI Taxonomy" id="662755"/>
    <lineage>
        <taxon>Bacteria</taxon>
        <taxon>Bacillati</taxon>
        <taxon>Actinomycetota</taxon>
        <taxon>Actinomycetes</taxon>
        <taxon>Mycobacteriales</taxon>
        <taxon>Corynebacteriaceae</taxon>
        <taxon>Corynebacterium</taxon>
    </lineage>
</organism>
<dbReference type="SUPFAM" id="SSF52540">
    <property type="entry name" value="P-loop containing nucleoside triphosphate hydrolases"/>
    <property type="match status" value="3"/>
</dbReference>
<keyword evidence="7" id="KW-1185">Reference proteome</keyword>
<keyword evidence="2 3" id="KW-0067">ATP-binding</keyword>
<dbReference type="STRING" id="662755.CRES_1838"/>
<dbReference type="RefSeq" id="WP_013889178.1">
    <property type="nucleotide sequence ID" value="NC_015673.1"/>
</dbReference>
<name>F8E1X8_CORRG</name>
<gene>
    <name evidence="6" type="ordered locus">CRES_1838</name>
</gene>
<dbReference type="PANTHER" id="PTHR22683">
    <property type="entry name" value="SPORULATION PROTEIN RELATED"/>
    <property type="match status" value="1"/>
</dbReference>
<accession>F8E1X8</accession>
<dbReference type="InterPro" id="IPR003593">
    <property type="entry name" value="AAA+_ATPase"/>
</dbReference>
<dbReference type="GO" id="GO:0003677">
    <property type="term" value="F:DNA binding"/>
    <property type="evidence" value="ECO:0007669"/>
    <property type="project" value="InterPro"/>
</dbReference>
<dbReference type="GO" id="GO:0005524">
    <property type="term" value="F:ATP binding"/>
    <property type="evidence" value="ECO:0007669"/>
    <property type="project" value="UniProtKB-UniRule"/>
</dbReference>
<evidence type="ECO:0000256" key="1">
    <source>
        <dbReference type="ARBA" id="ARBA00022741"/>
    </source>
</evidence>
<feature type="domain" description="FtsK" evidence="5">
    <location>
        <begin position="319"/>
        <end position="513"/>
    </location>
</feature>